<evidence type="ECO:0000313" key="1">
    <source>
        <dbReference type="EMBL" id="CAG5100661.1"/>
    </source>
</evidence>
<organism evidence="1 2">
    <name type="scientific">Cotesia congregata</name>
    <name type="common">Parasitoid wasp</name>
    <name type="synonym">Apanteles congregatus</name>
    <dbReference type="NCBI Taxonomy" id="51543"/>
    <lineage>
        <taxon>Eukaryota</taxon>
        <taxon>Metazoa</taxon>
        <taxon>Ecdysozoa</taxon>
        <taxon>Arthropoda</taxon>
        <taxon>Hexapoda</taxon>
        <taxon>Insecta</taxon>
        <taxon>Pterygota</taxon>
        <taxon>Neoptera</taxon>
        <taxon>Endopterygota</taxon>
        <taxon>Hymenoptera</taxon>
        <taxon>Apocrita</taxon>
        <taxon>Ichneumonoidea</taxon>
        <taxon>Braconidae</taxon>
        <taxon>Microgastrinae</taxon>
        <taxon>Cotesia</taxon>
    </lineage>
</organism>
<dbReference type="AlphaFoldDB" id="A0A8J2HK87"/>
<protein>
    <submittedName>
        <fullName evidence="1">Uncharacterized protein</fullName>
    </submittedName>
</protein>
<comment type="caution">
    <text evidence="1">The sequence shown here is derived from an EMBL/GenBank/DDBJ whole genome shotgun (WGS) entry which is preliminary data.</text>
</comment>
<accession>A0A8J2HK87</accession>
<evidence type="ECO:0000313" key="2">
    <source>
        <dbReference type="Proteomes" id="UP000786811"/>
    </source>
</evidence>
<proteinExistence type="predicted"/>
<keyword evidence="2" id="KW-1185">Reference proteome</keyword>
<gene>
    <name evidence="1" type="ORF">HICCMSTLAB_LOCUS9734</name>
</gene>
<dbReference type="Proteomes" id="UP000786811">
    <property type="component" value="Unassembled WGS sequence"/>
</dbReference>
<reference evidence="1" key="1">
    <citation type="submission" date="2021-04" db="EMBL/GenBank/DDBJ databases">
        <authorList>
            <person name="Chebbi M.A.C M."/>
        </authorList>
    </citation>
    <scope>NUCLEOTIDE SEQUENCE</scope>
</reference>
<name>A0A8J2HK87_COTCN</name>
<sequence>MHKHFTLNLTSRQSTLETVNELNDLWNKIGIPTAASRNSIRKFEKFYEEYKLIKKQKSTNNKSINQTQKANDFINQLSRIFDIANNNEISNISSDLQLFLMECRQNDDLSQKLSQFSMSNAGSSQSSNHTDKRFLSDYEDELPQAKKKRKADIMTEILVAALDRTKTKIAIFCPPAGKWQLSGRCAKQSCHIPATSSRKIVYTPWPVKSKASDHMFVNLGFASANNYM</sequence>
<dbReference type="EMBL" id="CAJNRD030001122">
    <property type="protein sequence ID" value="CAG5100661.1"/>
    <property type="molecule type" value="Genomic_DNA"/>
</dbReference>